<evidence type="ECO:0000313" key="1">
    <source>
        <dbReference type="EMBL" id="MBW7573152.1"/>
    </source>
</evidence>
<dbReference type="InterPro" id="IPR048102">
    <property type="entry name" value="MobP3"/>
</dbReference>
<dbReference type="SUPFAM" id="SSF81901">
    <property type="entry name" value="HCP-like"/>
    <property type="match status" value="3"/>
</dbReference>
<dbReference type="Pfam" id="PF18555">
    <property type="entry name" value="MobL"/>
    <property type="match status" value="1"/>
</dbReference>
<dbReference type="InterPro" id="IPR052945">
    <property type="entry name" value="Mitotic_Regulator"/>
</dbReference>
<dbReference type="InterPro" id="IPR041073">
    <property type="entry name" value="MobL"/>
</dbReference>
<dbReference type="Pfam" id="PF08238">
    <property type="entry name" value="Sel1"/>
    <property type="match status" value="11"/>
</dbReference>
<dbReference type="Gene3D" id="1.25.40.10">
    <property type="entry name" value="Tetratricopeptide repeat domain"/>
    <property type="match status" value="3"/>
</dbReference>
<dbReference type="PANTHER" id="PTHR43628">
    <property type="entry name" value="ACTIVATOR OF C KINASE PROTEIN 1-RELATED"/>
    <property type="match status" value="1"/>
</dbReference>
<reference evidence="1 2" key="1">
    <citation type="submission" date="2021-03" db="EMBL/GenBank/DDBJ databases">
        <title>Caproiciproducens sp. nov. isolated from feces of cow.</title>
        <authorList>
            <person name="Choi J.-Y."/>
        </authorList>
    </citation>
    <scope>NUCLEOTIDE SEQUENCE [LARGE SCALE GENOMIC DNA]</scope>
    <source>
        <strain evidence="1 2">AGMB10547</strain>
    </source>
</reference>
<sequence length="1047" mass="118367">MKGVLTMPGARIVLNSRYFHIAQAGEKADGKHVMTKDAVMGLVNYVGTRESVELNVNQTSMNGAEITALNLDPLKLSAEVAVRPATGKQMKTIADFLWEIPEAKKGLEYQDFKANPTVGNASELISYAAEIGLGFAVDLGKAKNLIEYVGKRPGVDRVGEHGLFSSEPNVDIRKAQEELASCKGNIWTHVISLRREDADALGYDHQKPWRDLVLQKIDVIAKASNIPVSNLHWYAGMHNTTHHPHIHLFVFTDNPKVGHLNVSGINKMKAAFSEVIFADERRHIYEHKTEIRDSLKQNIDDILSDIQNDSADQLNRKQVDSLSEKILHLGEQLKDRPGKPQYGWIKDNDIRREVKDIMSGLAEAPAIRQLYELYCEDHKDLQRMYRNDPKDIGPIIKNHEFDSIKNKIIRTAIALSKNVPELDETLITITDPNDLQVTGESRQNFMTSEEDSLSDEESLFLSAPDELLDWMPPQDEENPFKPNSVPAPQIFDDGNDKSWERKKFSNRNQDNFEDCFDKAINGDVKAKYQLAKKYFYGKGVERDYEQAQMWYGLAAAAGHSFAKYELGKMYLYGIGIEKNQELGTEYCLDAYWDFRASVEKSYGFDVGSSVDDGTAEQAEFSGREDAAFLMYTLGRMEYVGEGIPRDNGKAYQWFRLSADGGHIHSNYRLGKIYYAGEGIQQDYAMAESYYRTAANGKDKYAYYALGKMFDTGIGAEQNYKTAAEWYTKASMEDVSYADYRLAQMYNNGQGVEKDDELAGALFKKALNEFIEQDKQQPDVDTEFRVANMFLKGLGVEKTVRDAVDWFRKCAEKGNPFAAYQLGVLFSKGTEISKDDLQAQKFYSMALAGFIPIDREHPDADMERRIAQMFYFGNGTNQNYATAAQWFSMSAEKGDTYSQFQLAHMMQKGEGIPADELRAQLLYASALAGFQKSLQENPNPDLLYKVGRMYESGLGTTRNISTAKQYYAAASAGGNFYAQIRLNQIDAFQNQAAVSAVMGLFNAFAYSLGENIRDSTTRKYRPDRKFINRQKALKEVHGHQYDDQEEMM</sequence>
<evidence type="ECO:0000313" key="2">
    <source>
        <dbReference type="Proteomes" id="UP000719942"/>
    </source>
</evidence>
<proteinExistence type="predicted"/>
<keyword evidence="2" id="KW-1185">Reference proteome</keyword>
<protein>
    <submittedName>
        <fullName evidence="1">SEL1-like repeat protein</fullName>
    </submittedName>
</protein>
<accession>A0ABS7DQ20</accession>
<dbReference type="EMBL" id="JAGFNZ010000003">
    <property type="protein sequence ID" value="MBW7573152.1"/>
    <property type="molecule type" value="Genomic_DNA"/>
</dbReference>
<dbReference type="Proteomes" id="UP000719942">
    <property type="component" value="Unassembled WGS sequence"/>
</dbReference>
<dbReference type="SMART" id="SM00671">
    <property type="entry name" value="SEL1"/>
    <property type="match status" value="11"/>
</dbReference>
<name>A0ABS7DQ20_9FIRM</name>
<dbReference type="InterPro" id="IPR011990">
    <property type="entry name" value="TPR-like_helical_dom_sf"/>
</dbReference>
<comment type="caution">
    <text evidence="1">The sequence shown here is derived from an EMBL/GenBank/DDBJ whole genome shotgun (WGS) entry which is preliminary data.</text>
</comment>
<dbReference type="NCBIfam" id="NF041499">
    <property type="entry name" value="MobP3"/>
    <property type="match status" value="1"/>
</dbReference>
<dbReference type="PANTHER" id="PTHR43628:SF1">
    <property type="entry name" value="CHITIN SYNTHASE REGULATORY FACTOR 2-RELATED"/>
    <property type="match status" value="1"/>
</dbReference>
<organism evidence="1 2">
    <name type="scientific">Caproiciproducens faecalis</name>
    <dbReference type="NCBI Taxonomy" id="2820301"/>
    <lineage>
        <taxon>Bacteria</taxon>
        <taxon>Bacillati</taxon>
        <taxon>Bacillota</taxon>
        <taxon>Clostridia</taxon>
        <taxon>Eubacteriales</taxon>
        <taxon>Acutalibacteraceae</taxon>
        <taxon>Caproiciproducens</taxon>
    </lineage>
</organism>
<dbReference type="InterPro" id="IPR006597">
    <property type="entry name" value="Sel1-like"/>
</dbReference>
<dbReference type="RefSeq" id="WP_219965545.1">
    <property type="nucleotide sequence ID" value="NZ_JAGFNZ010000003.1"/>
</dbReference>
<gene>
    <name evidence="1" type="ORF">J5W02_10045</name>
</gene>